<dbReference type="Proteomes" id="UP000004848">
    <property type="component" value="Unassembled WGS sequence"/>
</dbReference>
<evidence type="ECO:0000313" key="1">
    <source>
        <dbReference type="EMBL" id="EAV41414.1"/>
    </source>
</evidence>
<proteinExistence type="predicted"/>
<dbReference type="EMBL" id="AAUW01000021">
    <property type="protein sequence ID" value="EAV41414.1"/>
    <property type="molecule type" value="Genomic_DNA"/>
</dbReference>
<protein>
    <submittedName>
        <fullName evidence="1">Uncharacterized protein</fullName>
    </submittedName>
</protein>
<dbReference type="InterPro" id="IPR011250">
    <property type="entry name" value="OMP/PagP_B-barrel"/>
</dbReference>
<dbReference type="SUPFAM" id="SSF56925">
    <property type="entry name" value="OMPA-like"/>
    <property type="match status" value="1"/>
</dbReference>
<sequence>MLVEGDGKTDFAWGLGGSVGIGLTQNVSFDVGYRYMDLGKFEAGTLSRCIDKEFTQGIDSNYSTQEIILGIRYTF</sequence>
<accession>A0P0V0</accession>
<organism evidence="1 2">
    <name type="scientific">Roseibium aggregatum (strain ATCC 25650 / DSM 13394 / JCM 20685 / NBRC 16684 / NCIMB 2208 / IAM 12614 / B1)</name>
    <name type="common">Stappia aggregata</name>
    <dbReference type="NCBI Taxonomy" id="384765"/>
    <lineage>
        <taxon>Bacteria</taxon>
        <taxon>Pseudomonadati</taxon>
        <taxon>Pseudomonadota</taxon>
        <taxon>Alphaproteobacteria</taxon>
        <taxon>Hyphomicrobiales</taxon>
        <taxon>Stappiaceae</taxon>
        <taxon>Roseibium</taxon>
    </lineage>
</organism>
<comment type="caution">
    <text evidence="1">The sequence shown here is derived from an EMBL/GenBank/DDBJ whole genome shotgun (WGS) entry which is preliminary data.</text>
</comment>
<gene>
    <name evidence="1" type="ORF">SIAM614_01449</name>
</gene>
<name>A0P0V0_ROSAI</name>
<dbReference type="Gene3D" id="2.40.160.20">
    <property type="match status" value="1"/>
</dbReference>
<evidence type="ECO:0000313" key="2">
    <source>
        <dbReference type="Proteomes" id="UP000004848"/>
    </source>
</evidence>
<reference evidence="1 2" key="1">
    <citation type="submission" date="2006-05" db="EMBL/GenBank/DDBJ databases">
        <authorList>
            <person name="King G."/>
            <person name="Ferriera S."/>
            <person name="Johnson J."/>
            <person name="Kravitz S."/>
            <person name="Beeson K."/>
            <person name="Sutton G."/>
            <person name="Rogers Y.-H."/>
            <person name="Friedman R."/>
            <person name="Frazier M."/>
            <person name="Venter J.C."/>
        </authorList>
    </citation>
    <scope>NUCLEOTIDE SEQUENCE [LARGE SCALE GENOMIC DNA]</scope>
    <source>
        <strain evidence="2">ATCC 25650 / DSM 13394 / JCM 20685 / NBRC 16684 / NCIMB 2208 / IAM 12614 / B1</strain>
    </source>
</reference>
<dbReference type="AlphaFoldDB" id="A0P0V0"/>